<dbReference type="RefSeq" id="WP_011828965.1">
    <property type="nucleotide sequence ID" value="NC_008825.1"/>
</dbReference>
<feature type="signal peptide" evidence="2">
    <location>
        <begin position="1"/>
        <end position="25"/>
    </location>
</feature>
<protein>
    <submittedName>
        <fullName evidence="3">Putative signal peptide protein</fullName>
    </submittedName>
</protein>
<evidence type="ECO:0000313" key="3">
    <source>
        <dbReference type="EMBL" id="ABM94328.1"/>
    </source>
</evidence>
<dbReference type="KEGG" id="mpt:Mpe_A1366"/>
<accession>A2SFI9</accession>
<dbReference type="STRING" id="420662.Mpe_A1366"/>
<evidence type="ECO:0000256" key="2">
    <source>
        <dbReference type="SAM" id="SignalP"/>
    </source>
</evidence>
<reference evidence="3 4" key="1">
    <citation type="journal article" date="2007" name="J. Bacteriol.">
        <title>Whole-genome analysis of the methyl tert-butyl ether-degrading beta-proteobacterium Methylibium petroleiphilum PM1.</title>
        <authorList>
            <person name="Kane S.R."/>
            <person name="Chakicherla A.Y."/>
            <person name="Chain P.S.G."/>
            <person name="Schmidt R."/>
            <person name="Shin M.W."/>
            <person name="Legler T.C."/>
            <person name="Scow K.M."/>
            <person name="Larimer F.W."/>
            <person name="Lucas S.M."/>
            <person name="Richardson P.M."/>
            <person name="Hristova K.R."/>
        </authorList>
    </citation>
    <scope>NUCLEOTIDE SEQUENCE [LARGE SCALE GENOMIC DNA]</scope>
    <source>
        <strain evidence="4">ATCC BAA-1232 / LMG 22953 / PM1</strain>
    </source>
</reference>
<proteinExistence type="predicted"/>
<dbReference type="AlphaFoldDB" id="A2SFI9"/>
<organism evidence="3 4">
    <name type="scientific">Methylibium petroleiphilum (strain ATCC BAA-1232 / LMG 22953 / PM1)</name>
    <dbReference type="NCBI Taxonomy" id="420662"/>
    <lineage>
        <taxon>Bacteria</taxon>
        <taxon>Pseudomonadati</taxon>
        <taxon>Pseudomonadota</taxon>
        <taxon>Betaproteobacteria</taxon>
        <taxon>Burkholderiales</taxon>
        <taxon>Sphaerotilaceae</taxon>
        <taxon>Methylibium</taxon>
    </lineage>
</organism>
<dbReference type="Proteomes" id="UP000000366">
    <property type="component" value="Chromosome"/>
</dbReference>
<sequence length="173" mass="18276">MSRITPLALSLLVAGLMTTGGAALAQAQTAPAAKPAPAKKPVSQSRKELKSEAKGLALATEVTETISDNQLAISNRVLTGTAQCEFNQTVSVTPVQNKPGHFEVVFNKAAYVMTPQETTTGAVRLEDRRSGVVWLQIPVKSMMMNQKIGQRMVDGCTLAEQRAAVAAVTAAAR</sequence>
<gene>
    <name evidence="3" type="ordered locus">Mpe_A1366</name>
</gene>
<dbReference type="EMBL" id="CP000555">
    <property type="protein sequence ID" value="ABM94328.1"/>
    <property type="molecule type" value="Genomic_DNA"/>
</dbReference>
<name>A2SFI9_METPP</name>
<feature type="compositionally biased region" description="Low complexity" evidence="1">
    <location>
        <begin position="29"/>
        <end position="40"/>
    </location>
</feature>
<dbReference type="HOGENOM" id="CLU_103755_1_0_4"/>
<feature type="chain" id="PRO_5002646370" evidence="2">
    <location>
        <begin position="26"/>
        <end position="173"/>
    </location>
</feature>
<keyword evidence="4" id="KW-1185">Reference proteome</keyword>
<keyword evidence="2" id="KW-0732">Signal</keyword>
<dbReference type="eggNOG" id="ENOG5031T51">
    <property type="taxonomic scope" value="Bacteria"/>
</dbReference>
<evidence type="ECO:0000313" key="4">
    <source>
        <dbReference type="Proteomes" id="UP000000366"/>
    </source>
</evidence>
<evidence type="ECO:0000256" key="1">
    <source>
        <dbReference type="SAM" id="MobiDB-lite"/>
    </source>
</evidence>
<feature type="region of interest" description="Disordered" evidence="1">
    <location>
        <begin position="29"/>
        <end position="49"/>
    </location>
</feature>